<feature type="signal peptide" evidence="1">
    <location>
        <begin position="1"/>
        <end position="20"/>
    </location>
</feature>
<dbReference type="RefSeq" id="XP_640172.1">
    <property type="nucleotide sequence ID" value="XM_635080.1"/>
</dbReference>
<accession>Q54S67</accession>
<comment type="caution">
    <text evidence="2">The sequence shown here is derived from an EMBL/GenBank/DDBJ whole genome shotgun (WGS) entry which is preliminary data.</text>
</comment>
<sequence length="378" mass="42320">MLLQLSKILILCLMFFFVRGQDSSSTISSSSVSSSSVPSSSSESFNGQYIFSFTEAYTLMAIDISNGNLVVNHSLSELILPSSILSYDPTTYSFRFFGYYEQYPGYHFLLSNYSLTTNTFTAITSSILDSLYYSYAIQPYVQIGTTFYMPIFDDAKPSTDLNIRNWDFNNFIVGTLEIELPDFNASISPLDAYDEDKDLYYVFYYGNGGEVERIPYVSTFTGNSLSFYQNINGSSGSNSGSNSNGGESSFTTTKFPNSGKSSLVYNNNVGTIFVKSSNLYAIEQLQTSINIVKIDLDGASVELAYSAEMDSYTADFISYFLTNDNNYLVTLNLNQDNLVVYNFIDLTTFSLAHSFTSKNYFDNISDDFDTSFYFNGFV</sequence>
<feature type="chain" id="PRO_5004250279" evidence="1">
    <location>
        <begin position="21"/>
        <end position="378"/>
    </location>
</feature>
<dbReference type="AlphaFoldDB" id="Q54S67"/>
<gene>
    <name evidence="2" type="ORF">DDB_G0282643</name>
</gene>
<evidence type="ECO:0000313" key="2">
    <source>
        <dbReference type="EMBL" id="EAL66181.1"/>
    </source>
</evidence>
<dbReference type="GeneID" id="8623710"/>
<dbReference type="KEGG" id="ddi:DDB_G0282643"/>
<reference evidence="2 3" key="1">
    <citation type="journal article" date="2005" name="Nature">
        <title>The genome of the social amoeba Dictyostelium discoideum.</title>
        <authorList>
            <consortium name="The Dictyostelium discoideum Sequencing Consortium"/>
            <person name="Eichinger L."/>
            <person name="Pachebat J.A."/>
            <person name="Glockner G."/>
            <person name="Rajandream M.A."/>
            <person name="Sucgang R."/>
            <person name="Berriman M."/>
            <person name="Song J."/>
            <person name="Olsen R."/>
            <person name="Szafranski K."/>
            <person name="Xu Q."/>
            <person name="Tunggal B."/>
            <person name="Kummerfeld S."/>
            <person name="Madera M."/>
            <person name="Konfortov B.A."/>
            <person name="Rivero F."/>
            <person name="Bankier A.T."/>
            <person name="Lehmann R."/>
            <person name="Hamlin N."/>
            <person name="Davies R."/>
            <person name="Gaudet P."/>
            <person name="Fey P."/>
            <person name="Pilcher K."/>
            <person name="Chen G."/>
            <person name="Saunders D."/>
            <person name="Sodergren E."/>
            <person name="Davis P."/>
            <person name="Kerhornou A."/>
            <person name="Nie X."/>
            <person name="Hall N."/>
            <person name="Anjard C."/>
            <person name="Hemphill L."/>
            <person name="Bason N."/>
            <person name="Farbrother P."/>
            <person name="Desany B."/>
            <person name="Just E."/>
            <person name="Morio T."/>
            <person name="Rost R."/>
            <person name="Churcher C."/>
            <person name="Cooper J."/>
            <person name="Haydock S."/>
            <person name="van Driessche N."/>
            <person name="Cronin A."/>
            <person name="Goodhead I."/>
            <person name="Muzny D."/>
            <person name="Mourier T."/>
            <person name="Pain A."/>
            <person name="Lu M."/>
            <person name="Harper D."/>
            <person name="Lindsay R."/>
            <person name="Hauser H."/>
            <person name="James K."/>
            <person name="Quiles M."/>
            <person name="Madan Babu M."/>
            <person name="Saito T."/>
            <person name="Buchrieser C."/>
            <person name="Wardroper A."/>
            <person name="Felder M."/>
            <person name="Thangavelu M."/>
            <person name="Johnson D."/>
            <person name="Knights A."/>
            <person name="Loulseged H."/>
            <person name="Mungall K."/>
            <person name="Oliver K."/>
            <person name="Price C."/>
            <person name="Quail M.A."/>
            <person name="Urushihara H."/>
            <person name="Hernandez J."/>
            <person name="Rabbinowitsch E."/>
            <person name="Steffen D."/>
            <person name="Sanders M."/>
            <person name="Ma J."/>
            <person name="Kohara Y."/>
            <person name="Sharp S."/>
            <person name="Simmonds M."/>
            <person name="Spiegler S."/>
            <person name="Tivey A."/>
            <person name="Sugano S."/>
            <person name="White B."/>
            <person name="Walker D."/>
            <person name="Woodward J."/>
            <person name="Winckler T."/>
            <person name="Tanaka Y."/>
            <person name="Shaulsky G."/>
            <person name="Schleicher M."/>
            <person name="Weinstock G."/>
            <person name="Rosenthal A."/>
            <person name="Cox E.C."/>
            <person name="Chisholm R.L."/>
            <person name="Gibbs R."/>
            <person name="Loomis W.F."/>
            <person name="Platzer M."/>
            <person name="Kay R.R."/>
            <person name="Williams J."/>
            <person name="Dear P.H."/>
            <person name="Noegel A.A."/>
            <person name="Barrell B."/>
            <person name="Kuspa A."/>
        </authorList>
    </citation>
    <scope>NUCLEOTIDE SEQUENCE [LARGE SCALE GENOMIC DNA]</scope>
    <source>
        <strain evidence="2 3">AX4</strain>
    </source>
</reference>
<evidence type="ECO:0000313" key="3">
    <source>
        <dbReference type="Proteomes" id="UP000002195"/>
    </source>
</evidence>
<dbReference type="InParanoid" id="Q54S67"/>
<dbReference type="VEuPathDB" id="AmoebaDB:DDB_G0282643"/>
<proteinExistence type="predicted"/>
<dbReference type="HOGENOM" id="CLU_732429_0_0_1"/>
<evidence type="ECO:0000256" key="1">
    <source>
        <dbReference type="SAM" id="SignalP"/>
    </source>
</evidence>
<dbReference type="PhylomeDB" id="Q54S67"/>
<dbReference type="dictyBase" id="DDB_G0282643"/>
<protein>
    <submittedName>
        <fullName evidence="2">Uncharacterized protein</fullName>
    </submittedName>
</protein>
<name>Q54S67_DICDI</name>
<dbReference type="Proteomes" id="UP000002195">
    <property type="component" value="Unassembled WGS sequence"/>
</dbReference>
<keyword evidence="1" id="KW-0732">Signal</keyword>
<dbReference type="EMBL" id="AAFI02000047">
    <property type="protein sequence ID" value="EAL66181.1"/>
    <property type="molecule type" value="Genomic_DNA"/>
</dbReference>
<dbReference type="PaxDb" id="44689-DDB0234248"/>
<keyword evidence="3" id="KW-1185">Reference proteome</keyword>
<organism evidence="2 3">
    <name type="scientific">Dictyostelium discoideum</name>
    <name type="common">Social amoeba</name>
    <dbReference type="NCBI Taxonomy" id="44689"/>
    <lineage>
        <taxon>Eukaryota</taxon>
        <taxon>Amoebozoa</taxon>
        <taxon>Evosea</taxon>
        <taxon>Eumycetozoa</taxon>
        <taxon>Dictyostelia</taxon>
        <taxon>Dictyosteliales</taxon>
        <taxon>Dictyosteliaceae</taxon>
        <taxon>Dictyostelium</taxon>
    </lineage>
</organism>